<evidence type="ECO:0000256" key="1">
    <source>
        <dbReference type="ARBA" id="ARBA00022676"/>
    </source>
</evidence>
<evidence type="ECO:0000256" key="2">
    <source>
        <dbReference type="ARBA" id="ARBA00022679"/>
    </source>
</evidence>
<proteinExistence type="predicted"/>
<dbReference type="SUPFAM" id="SSF53756">
    <property type="entry name" value="UDP-Glycosyltransferase/glycogen phosphorylase"/>
    <property type="match status" value="1"/>
</dbReference>
<evidence type="ECO:0000259" key="3">
    <source>
        <dbReference type="Pfam" id="PF00534"/>
    </source>
</evidence>
<dbReference type="Pfam" id="PF13579">
    <property type="entry name" value="Glyco_trans_4_4"/>
    <property type="match status" value="1"/>
</dbReference>
<evidence type="ECO:0000259" key="4">
    <source>
        <dbReference type="Pfam" id="PF13579"/>
    </source>
</evidence>
<dbReference type="PANTHER" id="PTHR12526">
    <property type="entry name" value="GLYCOSYLTRANSFERASE"/>
    <property type="match status" value="1"/>
</dbReference>
<dbReference type="PANTHER" id="PTHR12526:SF510">
    <property type="entry name" value="D-INOSITOL 3-PHOSPHATE GLYCOSYLTRANSFERASE"/>
    <property type="match status" value="1"/>
</dbReference>
<dbReference type="Pfam" id="PF00534">
    <property type="entry name" value="Glycos_transf_1"/>
    <property type="match status" value="1"/>
</dbReference>
<dbReference type="Proteomes" id="UP000275232">
    <property type="component" value="Unassembled WGS sequence"/>
</dbReference>
<evidence type="ECO:0000313" key="6">
    <source>
        <dbReference type="Proteomes" id="UP000275232"/>
    </source>
</evidence>
<name>A0A3N5DCY5_9SPHN</name>
<keyword evidence="1" id="KW-0328">Glycosyltransferase</keyword>
<dbReference type="AlphaFoldDB" id="A0A3N5DCY5"/>
<dbReference type="GO" id="GO:0016757">
    <property type="term" value="F:glycosyltransferase activity"/>
    <property type="evidence" value="ECO:0007669"/>
    <property type="project" value="UniProtKB-KW"/>
</dbReference>
<dbReference type="InterPro" id="IPR001296">
    <property type="entry name" value="Glyco_trans_1"/>
</dbReference>
<feature type="domain" description="Glycosyltransferase subfamily 4-like N-terminal" evidence="4">
    <location>
        <begin position="23"/>
        <end position="180"/>
    </location>
</feature>
<sequence length="379" mass="40793">MRRSDEGGGAAHIVFVLQGLGAGGSEHIVSRVSSHFAAKGNKVTVLAFEERGAEPYYDHHPSVTIMPLGHKSKRMGSVAAIRYMLERRRLLKSAFSVLQPDLVVSFLTRTNILSVLAAGRDGPPVIVSERNNPAAQKIGTVWEALRRHTYARASALVTMTRGAMALFAPADGRRDHVIPNPATLPDEIAGPRVGGTNLVAVGRFVPQKGFDRLIRAFARASQAIPDWKLTIWGDGPDRPALEALRDRLGLTDRIAMPGISAEPGAWLDSADVFVLSSRFEGWGLVLSEAMAAGRPVIATDCDFGPADMIADPSQGLLVPDGDLDALAGAMERLCSDAALRERMGAAARQRMRAFDPDRVLAMWEEVIDGALARHREGAA</sequence>
<dbReference type="OrthoDB" id="9790710at2"/>
<dbReference type="Gene3D" id="3.40.50.2000">
    <property type="entry name" value="Glycogen Phosphorylase B"/>
    <property type="match status" value="2"/>
</dbReference>
<keyword evidence="6" id="KW-1185">Reference proteome</keyword>
<organism evidence="5 6">
    <name type="scientific">Aurantiacibacter spongiae</name>
    <dbReference type="NCBI Taxonomy" id="2488860"/>
    <lineage>
        <taxon>Bacteria</taxon>
        <taxon>Pseudomonadati</taxon>
        <taxon>Pseudomonadota</taxon>
        <taxon>Alphaproteobacteria</taxon>
        <taxon>Sphingomonadales</taxon>
        <taxon>Erythrobacteraceae</taxon>
        <taxon>Aurantiacibacter</taxon>
    </lineage>
</organism>
<protein>
    <submittedName>
        <fullName evidence="5">Glycosyltransferase family 4 protein</fullName>
    </submittedName>
</protein>
<keyword evidence="2 5" id="KW-0808">Transferase</keyword>
<dbReference type="EMBL" id="RPFZ01000001">
    <property type="protein sequence ID" value="RPF72708.1"/>
    <property type="molecule type" value="Genomic_DNA"/>
</dbReference>
<feature type="domain" description="Glycosyl transferase family 1" evidence="3">
    <location>
        <begin position="198"/>
        <end position="350"/>
    </location>
</feature>
<dbReference type="InterPro" id="IPR028098">
    <property type="entry name" value="Glyco_trans_4-like_N"/>
</dbReference>
<gene>
    <name evidence="5" type="ORF">EG799_05725</name>
</gene>
<comment type="caution">
    <text evidence="5">The sequence shown here is derived from an EMBL/GenBank/DDBJ whole genome shotgun (WGS) entry which is preliminary data.</text>
</comment>
<accession>A0A3N5DCY5</accession>
<evidence type="ECO:0000313" key="5">
    <source>
        <dbReference type="EMBL" id="RPF72708.1"/>
    </source>
</evidence>
<dbReference type="CDD" id="cd03820">
    <property type="entry name" value="GT4_AmsD-like"/>
    <property type="match status" value="1"/>
</dbReference>
<reference evidence="5 6" key="1">
    <citation type="submission" date="2018-11" db="EMBL/GenBank/DDBJ databases">
        <title>Erythrobacter spongiae sp. nov., isolated from a marine sponge.</title>
        <authorList>
            <person name="Zhuang L."/>
            <person name="Luo L."/>
        </authorList>
    </citation>
    <scope>NUCLEOTIDE SEQUENCE [LARGE SCALE GENOMIC DNA]</scope>
    <source>
        <strain evidence="5 6">HN-E23</strain>
    </source>
</reference>